<dbReference type="OrthoDB" id="434160at2759"/>
<evidence type="ECO:0000313" key="5">
    <source>
        <dbReference type="EMBL" id="CAE7280853.1"/>
    </source>
</evidence>
<name>A0A812N918_SYMPI</name>
<keyword evidence="6" id="KW-1185">Reference proteome</keyword>
<evidence type="ECO:0000256" key="1">
    <source>
        <dbReference type="ARBA" id="ARBA00022741"/>
    </source>
</evidence>
<evidence type="ECO:0000259" key="4">
    <source>
        <dbReference type="Pfam" id="PF00644"/>
    </source>
</evidence>
<dbReference type="Proteomes" id="UP000649617">
    <property type="component" value="Unassembled WGS sequence"/>
</dbReference>
<dbReference type="SMART" id="SM00028">
    <property type="entry name" value="TPR"/>
    <property type="match status" value="3"/>
</dbReference>
<dbReference type="Gene3D" id="3.90.640.10">
    <property type="entry name" value="Actin, Chain A, domain 4"/>
    <property type="match status" value="1"/>
</dbReference>
<dbReference type="SUPFAM" id="SSF53067">
    <property type="entry name" value="Actin-like ATPase domain"/>
    <property type="match status" value="1"/>
</dbReference>
<dbReference type="InterPro" id="IPR012317">
    <property type="entry name" value="Poly(ADP-ribose)pol_cat_dom"/>
</dbReference>
<accession>A0A812N918</accession>
<dbReference type="GO" id="GO:0005829">
    <property type="term" value="C:cytosol"/>
    <property type="evidence" value="ECO:0007669"/>
    <property type="project" value="TreeGrafter"/>
</dbReference>
<keyword evidence="1" id="KW-0547">Nucleotide-binding</keyword>
<dbReference type="InterPro" id="IPR013126">
    <property type="entry name" value="Hsp_70_fam"/>
</dbReference>
<dbReference type="InterPro" id="IPR043129">
    <property type="entry name" value="ATPase_NBD"/>
</dbReference>
<evidence type="ECO:0000256" key="2">
    <source>
        <dbReference type="ARBA" id="ARBA00022840"/>
    </source>
</evidence>
<dbReference type="Gene3D" id="6.20.320.10">
    <property type="match status" value="1"/>
</dbReference>
<comment type="caution">
    <text evidence="5">The sequence shown here is derived from an EMBL/GenBank/DDBJ whole genome shotgun (WGS) entry which is preliminary data.</text>
</comment>
<keyword evidence="3" id="KW-0802">TPR repeat</keyword>
<evidence type="ECO:0000313" key="6">
    <source>
        <dbReference type="Proteomes" id="UP000649617"/>
    </source>
</evidence>
<organism evidence="5 6">
    <name type="scientific">Symbiodinium pilosum</name>
    <name type="common">Dinoflagellate</name>
    <dbReference type="NCBI Taxonomy" id="2952"/>
    <lineage>
        <taxon>Eukaryota</taxon>
        <taxon>Sar</taxon>
        <taxon>Alveolata</taxon>
        <taxon>Dinophyceae</taxon>
        <taxon>Suessiales</taxon>
        <taxon>Symbiodiniaceae</taxon>
        <taxon>Symbiodinium</taxon>
    </lineage>
</organism>
<dbReference type="Gene3D" id="3.30.420.40">
    <property type="match status" value="2"/>
</dbReference>
<dbReference type="SUPFAM" id="SSF56399">
    <property type="entry name" value="ADP-ribosylation"/>
    <property type="match status" value="1"/>
</dbReference>
<dbReference type="InterPro" id="IPR029048">
    <property type="entry name" value="HSP70_C_sf"/>
</dbReference>
<dbReference type="PRINTS" id="PR00301">
    <property type="entry name" value="HEATSHOCK70"/>
</dbReference>
<dbReference type="AlphaFoldDB" id="A0A812N918"/>
<evidence type="ECO:0000256" key="3">
    <source>
        <dbReference type="PROSITE-ProRule" id="PRU00339"/>
    </source>
</evidence>
<dbReference type="PROSITE" id="PS50005">
    <property type="entry name" value="TPR"/>
    <property type="match status" value="1"/>
</dbReference>
<keyword evidence="2" id="KW-0067">ATP-binding</keyword>
<dbReference type="Gene3D" id="1.20.1270.10">
    <property type="match status" value="1"/>
</dbReference>
<dbReference type="GO" id="GO:0005524">
    <property type="term" value="F:ATP binding"/>
    <property type="evidence" value="ECO:0007669"/>
    <property type="project" value="UniProtKB-KW"/>
</dbReference>
<dbReference type="Gene3D" id="1.25.40.10">
    <property type="entry name" value="Tetratricopeptide repeat domain"/>
    <property type="match status" value="1"/>
</dbReference>
<dbReference type="GO" id="GO:0005634">
    <property type="term" value="C:nucleus"/>
    <property type="evidence" value="ECO:0007669"/>
    <property type="project" value="TreeGrafter"/>
</dbReference>
<dbReference type="Gene3D" id="3.90.228.10">
    <property type="match status" value="1"/>
</dbReference>
<dbReference type="PANTHER" id="PTHR45639">
    <property type="entry name" value="HSC70CB, ISOFORM G-RELATED"/>
    <property type="match status" value="1"/>
</dbReference>
<sequence length="1083" mass="118685">MLRLTMELALERSQVSDDLATMRAVEIRARKEKMDDLADKAARIVNEAAHRMGARMGLPAEWDVVERMAGTDAARLLKKDEETASELLKRIQDLVNATYWGWGGHGGRTRTRDRGTEPVAKGLQVMSVIYVQNAEVFVNYRARRSEISSGMTPDMAIGDAWDVKTMAVPLAGVGRMKENPVDPKINEHYLWHGCKPESAEGITDANFDLTRAGTAFGSLFGPGIYLAESCMKADEYTQPDRRGWYPLLLCRVVPWEPLIHLIIPVSMLGCLVGICFCEVSEAVMIKLCAEVLGNVLYCDHPSPVSISSSLVAACGERGYHSILGDREKVNGTFREFIVFDNHQVYPEYIVWYRMIESFGENVAQSNGWLLSETDVLRAHAAMAGDPYPSPPPAARFVGIDLGVLFAELVNAEGRLMSAPKQTFSHLPLALAPSEAAQKRAEKYQWLFPIQEDGKLGPVAFDGKDFAVTTCGPLSVLLRTLSSYAAAPGTTLQQVCIAVPDFLSDQEVAVVQDAVNLADLTSSAQLLRHSDAVAAAFAHSQGSSLLPEGTEERTVGFVDIGSSHGTVSVVRFARKEGAPDEAASPLAPGISAEFLYRCSEEELGVQSMMTALLKEAISRIEQKHNCKVKLSTKAGVRLANEAIHALKQLSMLPDAEMGLEAFMPEGPEGPEIDISVPLTRTVFEAAASGVLNRLKEVLAAAAAVAPLEAVELVGGGGRIPVVQKLVKDAVGESVPLRFGLDGASCVATGAAAWAAGRRPLAAMDAVMGVGGLGADDLARVREHEAEMEAVHSEEVRRLEKRNALESYVYQVRDWTNGKDGSLLNPGELNPYLDKVVLWFEDADMTEEPTSFQTYSDKLQEVEAFVKETGAAYFEKKAKEFEDQEKAIEQAAAAERERRKELGMDYDKDERVMKKEDRIRLAQKNKDEGNDMFKAQKFDDAVRRYKKAIDHVTRPEVVSNLTPDEAEEAKKIKVSCHLNSAQCYIKAGEAAAQSGGKNAAEPFYKKARTSCEDVLELDASSIKAMFRRSLCQEKLGELEDALKDIKKGLAVSPEDADLKKAQERLQKLLNKQKEGQKKVFSKMFG</sequence>
<reference evidence="5" key="1">
    <citation type="submission" date="2021-02" db="EMBL/GenBank/DDBJ databases">
        <authorList>
            <person name="Dougan E. K."/>
            <person name="Rhodes N."/>
            <person name="Thang M."/>
            <person name="Chan C."/>
        </authorList>
    </citation>
    <scope>NUCLEOTIDE SEQUENCE</scope>
</reference>
<dbReference type="GO" id="GO:0003950">
    <property type="term" value="F:NAD+ poly-ADP-ribosyltransferase activity"/>
    <property type="evidence" value="ECO:0007669"/>
    <property type="project" value="InterPro"/>
</dbReference>
<dbReference type="EMBL" id="CAJNIZ010009402">
    <property type="protein sequence ID" value="CAE7280853.1"/>
    <property type="molecule type" value="Genomic_DNA"/>
</dbReference>
<dbReference type="Pfam" id="PF00644">
    <property type="entry name" value="PARP"/>
    <property type="match status" value="1"/>
</dbReference>
<feature type="domain" description="PARP catalytic" evidence="4">
    <location>
        <begin position="183"/>
        <end position="252"/>
    </location>
</feature>
<dbReference type="InterPro" id="IPR019734">
    <property type="entry name" value="TPR_rpt"/>
</dbReference>
<dbReference type="SUPFAM" id="SSF48452">
    <property type="entry name" value="TPR-like"/>
    <property type="match status" value="1"/>
</dbReference>
<feature type="repeat" description="TPR" evidence="3">
    <location>
        <begin position="1020"/>
        <end position="1053"/>
    </location>
</feature>
<gene>
    <name evidence="5" type="primary">FKBP62</name>
    <name evidence="5" type="ORF">SPIL2461_LOCUS6293</name>
</gene>
<protein>
    <submittedName>
        <fullName evidence="5">FKBP62 protein</fullName>
    </submittedName>
</protein>
<proteinExistence type="predicted"/>
<dbReference type="SUPFAM" id="SSF100934">
    <property type="entry name" value="Heat shock protein 70kD (HSP70), C-terminal subdomain"/>
    <property type="match status" value="1"/>
</dbReference>
<dbReference type="GO" id="GO:0140662">
    <property type="term" value="F:ATP-dependent protein folding chaperone"/>
    <property type="evidence" value="ECO:0007669"/>
    <property type="project" value="InterPro"/>
</dbReference>
<dbReference type="InterPro" id="IPR011990">
    <property type="entry name" value="TPR-like_helical_dom_sf"/>
</dbReference>
<dbReference type="Gene3D" id="3.30.30.30">
    <property type="match status" value="1"/>
</dbReference>
<dbReference type="Pfam" id="PF00012">
    <property type="entry name" value="HSP70"/>
    <property type="match status" value="1"/>
</dbReference>